<dbReference type="EMBL" id="JACBNY010000005">
    <property type="protein sequence ID" value="MBA0016463.1"/>
    <property type="molecule type" value="Genomic_DNA"/>
</dbReference>
<organism evidence="2 3">
    <name type="scientific">Pseudolactococcus laudensis</name>
    <dbReference type="NCBI Taxonomy" id="1494461"/>
    <lineage>
        <taxon>Bacteria</taxon>
        <taxon>Bacillati</taxon>
        <taxon>Bacillota</taxon>
        <taxon>Bacilli</taxon>
        <taxon>Lactobacillales</taxon>
        <taxon>Streptococcaceae</taxon>
        <taxon>Pseudolactococcus</taxon>
    </lineage>
</organism>
<protein>
    <submittedName>
        <fullName evidence="2">Uncharacterized protein</fullName>
    </submittedName>
</protein>
<name>A0A7V8N110_9LACT</name>
<sequence length="46" mass="4910">MIVLLSLVNTSSVALAAPLGEGEPQRAAKDWGDQFITNAELQVQVK</sequence>
<dbReference type="RefSeq" id="WP_180746669.1">
    <property type="nucleotide sequence ID" value="NZ_CBCRWQ010000006.1"/>
</dbReference>
<gene>
    <name evidence="2" type="ORF">HZR21_04770</name>
</gene>
<comment type="caution">
    <text evidence="2">The sequence shown here is derived from an EMBL/GenBank/DDBJ whole genome shotgun (WGS) entry which is preliminary data.</text>
</comment>
<evidence type="ECO:0000313" key="3">
    <source>
        <dbReference type="Proteomes" id="UP000530186"/>
    </source>
</evidence>
<keyword evidence="3" id="KW-1185">Reference proteome</keyword>
<reference evidence="2 3" key="1">
    <citation type="submission" date="2020-07" db="EMBL/GenBank/DDBJ databases">
        <authorList>
            <person name="Hilgarth M."/>
            <person name="Werum V."/>
            <person name="Vogel R.F."/>
        </authorList>
    </citation>
    <scope>NUCLEOTIDE SEQUENCE [LARGE SCALE GENOMIC DNA]</scope>
    <source>
        <strain evidence="2 3">DSM 28961</strain>
    </source>
</reference>
<proteinExistence type="predicted"/>
<evidence type="ECO:0000256" key="1">
    <source>
        <dbReference type="SAM" id="SignalP"/>
    </source>
</evidence>
<feature type="chain" id="PRO_5030835574" evidence="1">
    <location>
        <begin position="17"/>
        <end position="46"/>
    </location>
</feature>
<evidence type="ECO:0000313" key="2">
    <source>
        <dbReference type="EMBL" id="MBA0016463.1"/>
    </source>
</evidence>
<dbReference type="AlphaFoldDB" id="A0A7V8N110"/>
<accession>A0A7V8N110</accession>
<keyword evidence="1" id="KW-0732">Signal</keyword>
<dbReference type="GeneID" id="303194827"/>
<feature type="signal peptide" evidence="1">
    <location>
        <begin position="1"/>
        <end position="16"/>
    </location>
</feature>
<dbReference type="Proteomes" id="UP000530186">
    <property type="component" value="Unassembled WGS sequence"/>
</dbReference>